<dbReference type="Proteomes" id="UP000002230">
    <property type="component" value="Chromosome"/>
</dbReference>
<feature type="domain" description="Trimeric autotransporter adhesin YadA-like stalk" evidence="13">
    <location>
        <begin position="214"/>
        <end position="238"/>
    </location>
</feature>
<keyword evidence="4" id="KW-0813">Transport</keyword>
<dbReference type="GO" id="GO:0015031">
    <property type="term" value="P:protein transport"/>
    <property type="evidence" value="ECO:0007669"/>
    <property type="project" value="UniProtKB-KW"/>
</dbReference>
<evidence type="ECO:0000256" key="9">
    <source>
        <dbReference type="ARBA" id="ARBA00023136"/>
    </source>
</evidence>
<dbReference type="GO" id="GO:0009279">
    <property type="term" value="C:cell outer membrane"/>
    <property type="evidence" value="ECO:0007669"/>
    <property type="project" value="UniProtKB-SubCell"/>
</dbReference>
<evidence type="ECO:0000259" key="13">
    <source>
        <dbReference type="Pfam" id="PF05662"/>
    </source>
</evidence>
<evidence type="ECO:0008006" key="16">
    <source>
        <dbReference type="Google" id="ProtNLM"/>
    </source>
</evidence>
<protein>
    <recommendedName>
        <fullName evidence="16">Adhesin yadA</fullName>
    </recommendedName>
</protein>
<evidence type="ECO:0000256" key="4">
    <source>
        <dbReference type="ARBA" id="ARBA00022448"/>
    </source>
</evidence>
<evidence type="ECO:0000256" key="8">
    <source>
        <dbReference type="ARBA" id="ARBA00022927"/>
    </source>
</evidence>
<organism evidence="14 15">
    <name type="scientific">Edwardsiella tarda (strain FL6-60)</name>
    <dbReference type="NCBI Taxonomy" id="718251"/>
    <lineage>
        <taxon>Bacteria</taxon>
        <taxon>Pseudomonadati</taxon>
        <taxon>Pseudomonadota</taxon>
        <taxon>Gammaproteobacteria</taxon>
        <taxon>Enterobacterales</taxon>
        <taxon>Hafniaceae</taxon>
        <taxon>Edwardsiella</taxon>
    </lineage>
</organism>
<gene>
    <name evidence="14" type="ordered locus">ETAF_1714</name>
</gene>
<dbReference type="SUPFAM" id="SSF54523">
    <property type="entry name" value="Pili subunits"/>
    <property type="match status" value="1"/>
</dbReference>
<proteinExistence type="inferred from homology"/>
<evidence type="ECO:0000256" key="6">
    <source>
        <dbReference type="ARBA" id="ARBA00022692"/>
    </source>
</evidence>
<keyword evidence="15" id="KW-1185">Reference proteome</keyword>
<keyword evidence="10" id="KW-0998">Cell outer membrane</keyword>
<feature type="chain" id="PRO_5002607789" description="Adhesin yadA" evidence="11">
    <location>
        <begin position="24"/>
        <end position="401"/>
    </location>
</feature>
<feature type="domain" description="Trimeric autotransporter adhesin YadA-like C-terminal membrane anchor" evidence="12">
    <location>
        <begin position="342"/>
        <end position="400"/>
    </location>
</feature>
<evidence type="ECO:0000256" key="1">
    <source>
        <dbReference type="ARBA" id="ARBA00004241"/>
    </source>
</evidence>
<evidence type="ECO:0000256" key="10">
    <source>
        <dbReference type="ARBA" id="ARBA00023237"/>
    </source>
</evidence>
<dbReference type="Gene3D" id="2.150.10.10">
    <property type="entry name" value="Serralysin-like metalloprotease, C-terminal"/>
    <property type="match status" value="1"/>
</dbReference>
<evidence type="ECO:0000256" key="3">
    <source>
        <dbReference type="ARBA" id="ARBA00005848"/>
    </source>
</evidence>
<name>A0A0H3DT57_EDWTF</name>
<accession>A0A0H3DT57</accession>
<evidence type="ECO:0000259" key="12">
    <source>
        <dbReference type="Pfam" id="PF03895"/>
    </source>
</evidence>
<dbReference type="EMBL" id="CP002154">
    <property type="protein sequence ID" value="ADM41822.1"/>
    <property type="molecule type" value="Genomic_DNA"/>
</dbReference>
<dbReference type="Pfam" id="PF05662">
    <property type="entry name" value="YadA_stalk"/>
    <property type="match status" value="1"/>
</dbReference>
<comment type="subcellular location">
    <subcellularLocation>
        <location evidence="2">Cell outer membrane</location>
    </subcellularLocation>
    <subcellularLocation>
        <location evidence="1">Cell surface</location>
    </subcellularLocation>
</comment>
<sequence>MMKNRQFILLLSLLPLTTPLAYAAPTRAALSGSYQAGGALADSQNAIALGNGAHVTTGAHSAVAVGVGAAITSSLDGIAIGSQAAIQGKADGATAIGSGSQIDSNNVGSNAIGINSHVHADAAGANAIGDTASVGSAAAGANAIGTFSRVGDNASGAVALGSDASVGDNARSSVAIGDHASVASGTTNAVSIGDHSTNQRSQSVSFGDAAHQRQLTHVAAGTQSTDAVNLGQLNSVAKAGQQRQQQLLHNSVSIHANQQNIAGNSQQIDDNGQQITANAQEVRDNGQRIHRNAQTIQRNWRAVNAWQSGVSRHLGAMQHQIDNNRHEMRQIAAKDAALAGLFQPYSVGKFNASAALGGYKDQQAVAVGVGYRFTHQLAAKAGAAFNDNSLEYNVGVNYEFN</sequence>
<evidence type="ECO:0000256" key="11">
    <source>
        <dbReference type="SAM" id="SignalP"/>
    </source>
</evidence>
<comment type="similarity">
    <text evidence="3">Belongs to the autotransporter-2 (AT-2) (TC 1.B.40) family.</text>
</comment>
<dbReference type="Gene3D" id="2.60.40.4050">
    <property type="match status" value="1"/>
</dbReference>
<dbReference type="InterPro" id="IPR011049">
    <property type="entry name" value="Serralysin-like_metalloprot_C"/>
</dbReference>
<keyword evidence="6" id="KW-0812">Transmembrane</keyword>
<dbReference type="PATRIC" id="fig|718251.5.peg.1779"/>
<dbReference type="InterPro" id="IPR005594">
    <property type="entry name" value="YadA_C"/>
</dbReference>
<dbReference type="HOGENOM" id="CLU_046286_0_0_6"/>
<dbReference type="SUPFAM" id="SSF101967">
    <property type="entry name" value="Adhesin YadA, collagen-binding domain"/>
    <property type="match status" value="1"/>
</dbReference>
<evidence type="ECO:0000313" key="15">
    <source>
        <dbReference type="Proteomes" id="UP000002230"/>
    </source>
</evidence>
<evidence type="ECO:0000256" key="2">
    <source>
        <dbReference type="ARBA" id="ARBA00004442"/>
    </source>
</evidence>
<dbReference type="KEGG" id="etd:ETAF_1714"/>
<keyword evidence="7 11" id="KW-0732">Signal</keyword>
<dbReference type="InterPro" id="IPR008635">
    <property type="entry name" value="Coiled_stalk_dom"/>
</dbReference>
<dbReference type="AlphaFoldDB" id="A0A0H3DT57"/>
<evidence type="ECO:0000256" key="7">
    <source>
        <dbReference type="ARBA" id="ARBA00022729"/>
    </source>
</evidence>
<dbReference type="Pfam" id="PF03895">
    <property type="entry name" value="YadA_anchor"/>
    <property type="match status" value="1"/>
</dbReference>
<dbReference type="Gene3D" id="6.10.250.2040">
    <property type="match status" value="1"/>
</dbReference>
<evidence type="ECO:0000256" key="5">
    <source>
        <dbReference type="ARBA" id="ARBA00022452"/>
    </source>
</evidence>
<dbReference type="GO" id="GO:0009986">
    <property type="term" value="C:cell surface"/>
    <property type="evidence" value="ECO:0007669"/>
    <property type="project" value="UniProtKB-SubCell"/>
</dbReference>
<keyword evidence="8" id="KW-0653">Protein transport</keyword>
<reference evidence="15" key="1">
    <citation type="submission" date="2010-08" db="EMBL/GenBank/DDBJ databases">
        <title>Genome comparisons of Edwardsiella bacteria analysed using deep sequencing technology.</title>
        <authorList>
            <person name="van Soest J.J."/>
            <person name="Henkel C.V."/>
            <person name="Jansen H.J."/>
            <person name="van den Hondel C.A.M.J.J."/>
            <person name="Bloemberg G.V."/>
            <person name="Meijer A.H."/>
            <person name="Spaink H.P."/>
        </authorList>
    </citation>
    <scope>NUCLEOTIDE SEQUENCE [LARGE SCALE GENOMIC DNA]</scope>
    <source>
        <strain evidence="15">FL6-60</strain>
    </source>
</reference>
<dbReference type="InterPro" id="IPR045584">
    <property type="entry name" value="Pilin-like"/>
</dbReference>
<feature type="signal peptide" evidence="11">
    <location>
        <begin position="1"/>
        <end position="23"/>
    </location>
</feature>
<evidence type="ECO:0000313" key="14">
    <source>
        <dbReference type="EMBL" id="ADM41822.1"/>
    </source>
</evidence>
<dbReference type="Gene3D" id="3.30.1300.30">
    <property type="entry name" value="GSPII I/J protein-like"/>
    <property type="match status" value="1"/>
</dbReference>
<reference evidence="14 15" key="2">
    <citation type="journal article" date="2011" name="BMC Immunol.">
        <title>Comparison of static immersion and intravenous injection systems for exposure of zebrafish embryos to the natural pathogen Edwardsiella tarda.</title>
        <authorList>
            <person name="van Soest J.J."/>
            <person name="Stockhammer O.W."/>
            <person name="Ordas A."/>
            <person name="Bloemberg G.V."/>
            <person name="Spaink H.P."/>
            <person name="Meijer A.H."/>
        </authorList>
    </citation>
    <scope>NUCLEOTIDE SEQUENCE [LARGE SCALE GENOMIC DNA]</scope>
    <source>
        <strain evidence="14 15">FL6-60</strain>
    </source>
</reference>
<keyword evidence="9" id="KW-0472">Membrane</keyword>
<keyword evidence="5" id="KW-1134">Transmembrane beta strand</keyword>